<organism evidence="2 3">
    <name type="scientific">Yinghuangia soli</name>
    <dbReference type="NCBI Taxonomy" id="2908204"/>
    <lineage>
        <taxon>Bacteria</taxon>
        <taxon>Bacillati</taxon>
        <taxon>Actinomycetota</taxon>
        <taxon>Actinomycetes</taxon>
        <taxon>Kitasatosporales</taxon>
        <taxon>Streptomycetaceae</taxon>
        <taxon>Yinghuangia</taxon>
    </lineage>
</organism>
<dbReference type="Proteomes" id="UP001165378">
    <property type="component" value="Unassembled WGS sequence"/>
</dbReference>
<dbReference type="EMBL" id="JAKFHA010000020">
    <property type="protein sequence ID" value="MCF2531028.1"/>
    <property type="molecule type" value="Genomic_DNA"/>
</dbReference>
<dbReference type="SUPFAM" id="SSF53850">
    <property type="entry name" value="Periplasmic binding protein-like II"/>
    <property type="match status" value="1"/>
</dbReference>
<dbReference type="InterPro" id="IPR050682">
    <property type="entry name" value="ModA/WtpA"/>
</dbReference>
<dbReference type="AlphaFoldDB" id="A0AA41U1S1"/>
<accession>A0AA41U1S1</accession>
<proteinExistence type="predicted"/>
<dbReference type="GO" id="GO:0030973">
    <property type="term" value="F:molybdate ion binding"/>
    <property type="evidence" value="ECO:0007669"/>
    <property type="project" value="TreeGrafter"/>
</dbReference>
<evidence type="ECO:0000313" key="3">
    <source>
        <dbReference type="Proteomes" id="UP001165378"/>
    </source>
</evidence>
<dbReference type="PANTHER" id="PTHR30632">
    <property type="entry name" value="MOLYBDATE-BINDING PERIPLASMIC PROTEIN"/>
    <property type="match status" value="1"/>
</dbReference>
<protein>
    <submittedName>
        <fullName evidence="2">Substrate-binding domain-containing protein</fullName>
    </submittedName>
</protein>
<dbReference type="PANTHER" id="PTHR30632:SF11">
    <property type="entry name" value="BLR4797 PROTEIN"/>
    <property type="match status" value="1"/>
</dbReference>
<name>A0AA41U1S1_9ACTN</name>
<sequence length="253" mass="25381">MTGQEAHTAPHGPRPAAGGGAVPIRGLSSMATRQILAELADEFGRSHDGIALHFESAGGVAVARQVREGAEADVLVLADDAMAALAGEGLLATGTVRPLWTSPVVAAVPSGAPVPPFATESDLPAALLGAARIAYSTGPSGTALLELIDRLGLADALRDRLVQAPPGVPAGSLLSAGEADLALQQHSELMDLPGVFVIGPLPGDTAIESTFTGGVLTSSAHPQLAREVLDFLASDAALKVAGTRGMSAAKAED</sequence>
<reference evidence="2" key="1">
    <citation type="submission" date="2022-01" db="EMBL/GenBank/DDBJ databases">
        <title>Genome-Based Taxonomic Classification of the Phylum Actinobacteria.</title>
        <authorList>
            <person name="Gao Y."/>
        </authorList>
    </citation>
    <scope>NUCLEOTIDE SEQUENCE</scope>
    <source>
        <strain evidence="2">KLBMP 8922</strain>
    </source>
</reference>
<comment type="caution">
    <text evidence="2">The sequence shown here is derived from an EMBL/GenBank/DDBJ whole genome shotgun (WGS) entry which is preliminary data.</text>
</comment>
<evidence type="ECO:0000313" key="2">
    <source>
        <dbReference type="EMBL" id="MCF2531028.1"/>
    </source>
</evidence>
<dbReference type="GO" id="GO:0015689">
    <property type="term" value="P:molybdate ion transport"/>
    <property type="evidence" value="ECO:0007669"/>
    <property type="project" value="TreeGrafter"/>
</dbReference>
<evidence type="ECO:0000256" key="1">
    <source>
        <dbReference type="SAM" id="MobiDB-lite"/>
    </source>
</evidence>
<gene>
    <name evidence="2" type="ORF">LZ495_27965</name>
</gene>
<feature type="region of interest" description="Disordered" evidence="1">
    <location>
        <begin position="1"/>
        <end position="23"/>
    </location>
</feature>
<keyword evidence="3" id="KW-1185">Reference proteome</keyword>
<dbReference type="Pfam" id="PF13531">
    <property type="entry name" value="SBP_bac_11"/>
    <property type="match status" value="1"/>
</dbReference>
<dbReference type="Gene3D" id="3.40.190.10">
    <property type="entry name" value="Periplasmic binding protein-like II"/>
    <property type="match status" value="2"/>
</dbReference>